<dbReference type="SUPFAM" id="SSF103473">
    <property type="entry name" value="MFS general substrate transporter"/>
    <property type="match status" value="1"/>
</dbReference>
<proteinExistence type="predicted"/>
<gene>
    <name evidence="2" type="ORF">FISHEDRAFT_42594</name>
</gene>
<feature type="transmembrane region" description="Helical" evidence="1">
    <location>
        <begin position="101"/>
        <end position="120"/>
    </location>
</feature>
<accession>A0A0D7ACX3</accession>
<name>A0A0D7ACX3_9AGAR</name>
<feature type="transmembrane region" description="Helical" evidence="1">
    <location>
        <begin position="28"/>
        <end position="52"/>
    </location>
</feature>
<dbReference type="EMBL" id="KN881812">
    <property type="protein sequence ID" value="KIY48802.1"/>
    <property type="molecule type" value="Genomic_DNA"/>
</dbReference>
<evidence type="ECO:0000313" key="3">
    <source>
        <dbReference type="Proteomes" id="UP000054144"/>
    </source>
</evidence>
<dbReference type="Gene3D" id="1.20.1250.20">
    <property type="entry name" value="MFS general substrate transporter like domains"/>
    <property type="match status" value="1"/>
</dbReference>
<evidence type="ECO:0000313" key="2">
    <source>
        <dbReference type="EMBL" id="KIY48802.1"/>
    </source>
</evidence>
<reference evidence="2 3" key="1">
    <citation type="journal article" date="2015" name="Fungal Genet. Biol.">
        <title>Evolution of novel wood decay mechanisms in Agaricales revealed by the genome sequences of Fistulina hepatica and Cylindrobasidium torrendii.</title>
        <authorList>
            <person name="Floudas D."/>
            <person name="Held B.W."/>
            <person name="Riley R."/>
            <person name="Nagy L.G."/>
            <person name="Koehler G."/>
            <person name="Ransdell A.S."/>
            <person name="Younus H."/>
            <person name="Chow J."/>
            <person name="Chiniquy J."/>
            <person name="Lipzen A."/>
            <person name="Tritt A."/>
            <person name="Sun H."/>
            <person name="Haridas S."/>
            <person name="LaButti K."/>
            <person name="Ohm R.A."/>
            <person name="Kues U."/>
            <person name="Blanchette R.A."/>
            <person name="Grigoriev I.V."/>
            <person name="Minto R.E."/>
            <person name="Hibbett D.S."/>
        </authorList>
    </citation>
    <scope>NUCLEOTIDE SEQUENCE [LARGE SCALE GENOMIC DNA]</scope>
    <source>
        <strain evidence="2 3">ATCC 64428</strain>
    </source>
</reference>
<sequence>MDANATEVTFNPQIASQSDAQDLPEGGFAAWATVVGAAMMQFSTFGYANAFGVFQGNYYTRTYLDKYTTSEIGWIGGTQFFLIYSCGVVTGPLFDAGYFRHVTIVGSLLNVFCMFMLSLARNNQYYQIFLCQGIGIGLSSGLIYIPALTISSRYFSRRRALTMGIIAAGGALGKHIV</sequence>
<dbReference type="PANTHER" id="PTHR11360:SF284">
    <property type="entry name" value="EG:103B4.3 PROTEIN-RELATED"/>
    <property type="match status" value="1"/>
</dbReference>
<keyword evidence="1" id="KW-0812">Transmembrane</keyword>
<evidence type="ECO:0000256" key="1">
    <source>
        <dbReference type="SAM" id="Phobius"/>
    </source>
</evidence>
<keyword evidence="1" id="KW-1133">Transmembrane helix</keyword>
<dbReference type="InterPro" id="IPR036259">
    <property type="entry name" value="MFS_trans_sf"/>
</dbReference>
<dbReference type="Proteomes" id="UP000054144">
    <property type="component" value="Unassembled WGS sequence"/>
</dbReference>
<dbReference type="OrthoDB" id="6499973at2759"/>
<protein>
    <submittedName>
        <fullName evidence="2">Mycorrhiza-upregulated monocarboxylate permease</fullName>
    </submittedName>
</protein>
<feature type="transmembrane region" description="Helical" evidence="1">
    <location>
        <begin position="72"/>
        <end position="94"/>
    </location>
</feature>
<organism evidence="2 3">
    <name type="scientific">Fistulina hepatica ATCC 64428</name>
    <dbReference type="NCBI Taxonomy" id="1128425"/>
    <lineage>
        <taxon>Eukaryota</taxon>
        <taxon>Fungi</taxon>
        <taxon>Dikarya</taxon>
        <taxon>Basidiomycota</taxon>
        <taxon>Agaricomycotina</taxon>
        <taxon>Agaricomycetes</taxon>
        <taxon>Agaricomycetidae</taxon>
        <taxon>Agaricales</taxon>
        <taxon>Fistulinaceae</taxon>
        <taxon>Fistulina</taxon>
    </lineage>
</organism>
<dbReference type="AlphaFoldDB" id="A0A0D7ACX3"/>
<keyword evidence="1" id="KW-0472">Membrane</keyword>
<dbReference type="PANTHER" id="PTHR11360">
    <property type="entry name" value="MONOCARBOXYLATE TRANSPORTER"/>
    <property type="match status" value="1"/>
</dbReference>
<dbReference type="InterPro" id="IPR050327">
    <property type="entry name" value="Proton-linked_MCT"/>
</dbReference>
<keyword evidence="3" id="KW-1185">Reference proteome</keyword>
<feature type="transmembrane region" description="Helical" evidence="1">
    <location>
        <begin position="126"/>
        <end position="150"/>
    </location>
</feature>